<protein>
    <submittedName>
        <fullName evidence="2">Cupin domain-containing protein</fullName>
    </submittedName>
</protein>
<dbReference type="EMBL" id="JAGTXB010000005">
    <property type="protein sequence ID" value="MBS0028279.1"/>
    <property type="molecule type" value="Genomic_DNA"/>
</dbReference>
<dbReference type="SUPFAM" id="SSF51182">
    <property type="entry name" value="RmlC-like cupins"/>
    <property type="match status" value="1"/>
</dbReference>
<evidence type="ECO:0000259" key="1">
    <source>
        <dbReference type="Pfam" id="PF07883"/>
    </source>
</evidence>
<accession>A0ABS5IZ82</accession>
<dbReference type="Gene3D" id="2.60.120.10">
    <property type="entry name" value="Jelly Rolls"/>
    <property type="match status" value="1"/>
</dbReference>
<proteinExistence type="predicted"/>
<gene>
    <name evidence="2" type="ORF">KE626_13255</name>
</gene>
<sequence>MLNRRSFLTNTGIFGGLLPAQSFLPFNLICANDQPLLTRPSLSNSYWYIGHLLSVLVKSADTNGLFSLLKMTEKKGLEPPPHTHTKEDETFMLLSGEIEFSVNNEIYHAVAGNIMFLPRKIQHSFKVLTEQSEVLMLLTPGGFEQFFIEMSEPAPEMKQAPLPSGPPDIARLIAVAGKYGIKFPENKSAI</sequence>
<reference evidence="2 3" key="1">
    <citation type="submission" date="2021-04" db="EMBL/GenBank/DDBJ databases">
        <title>Chitinophaga sp. nov., isolated from the rhizosphere soil.</title>
        <authorList>
            <person name="He S."/>
        </authorList>
    </citation>
    <scope>NUCLEOTIDE SEQUENCE [LARGE SCALE GENOMIC DNA]</scope>
    <source>
        <strain evidence="2 3">2R12</strain>
    </source>
</reference>
<evidence type="ECO:0000313" key="3">
    <source>
        <dbReference type="Proteomes" id="UP000676386"/>
    </source>
</evidence>
<dbReference type="PANTHER" id="PTHR36440:SF1">
    <property type="entry name" value="PUTATIVE (AFU_ORTHOLOGUE AFUA_8G07350)-RELATED"/>
    <property type="match status" value="1"/>
</dbReference>
<feature type="domain" description="Cupin type-2" evidence="1">
    <location>
        <begin position="74"/>
        <end position="137"/>
    </location>
</feature>
<dbReference type="InterPro" id="IPR011051">
    <property type="entry name" value="RmlC_Cupin_sf"/>
</dbReference>
<dbReference type="Pfam" id="PF07883">
    <property type="entry name" value="Cupin_2"/>
    <property type="match status" value="1"/>
</dbReference>
<dbReference type="InterPro" id="IPR014710">
    <property type="entry name" value="RmlC-like_jellyroll"/>
</dbReference>
<evidence type="ECO:0000313" key="2">
    <source>
        <dbReference type="EMBL" id="MBS0028279.1"/>
    </source>
</evidence>
<organism evidence="2 3">
    <name type="scientific">Chitinophaga hostae</name>
    <dbReference type="NCBI Taxonomy" id="2831022"/>
    <lineage>
        <taxon>Bacteria</taxon>
        <taxon>Pseudomonadati</taxon>
        <taxon>Bacteroidota</taxon>
        <taxon>Chitinophagia</taxon>
        <taxon>Chitinophagales</taxon>
        <taxon>Chitinophagaceae</taxon>
        <taxon>Chitinophaga</taxon>
    </lineage>
</organism>
<dbReference type="Proteomes" id="UP000676386">
    <property type="component" value="Unassembled WGS sequence"/>
</dbReference>
<comment type="caution">
    <text evidence="2">The sequence shown here is derived from an EMBL/GenBank/DDBJ whole genome shotgun (WGS) entry which is preliminary data.</text>
</comment>
<dbReference type="InterPro" id="IPR013096">
    <property type="entry name" value="Cupin_2"/>
</dbReference>
<name>A0ABS5IZ82_9BACT</name>
<dbReference type="InterPro" id="IPR053146">
    <property type="entry name" value="QDO-like"/>
</dbReference>
<keyword evidence="3" id="KW-1185">Reference proteome</keyword>
<dbReference type="RefSeq" id="WP_211973382.1">
    <property type="nucleotide sequence ID" value="NZ_CBFHAM010000007.1"/>
</dbReference>
<dbReference type="PANTHER" id="PTHR36440">
    <property type="entry name" value="PUTATIVE (AFU_ORTHOLOGUE AFUA_8G07350)-RELATED"/>
    <property type="match status" value="1"/>
</dbReference>